<accession>A0AA96LWL1</accession>
<dbReference type="Pfam" id="PF13145">
    <property type="entry name" value="Rotamase_2"/>
    <property type="match status" value="1"/>
</dbReference>
<dbReference type="AlphaFoldDB" id="A0AA96LWL1"/>
<dbReference type="Proteomes" id="UP001304650">
    <property type="component" value="Chromosome"/>
</dbReference>
<dbReference type="EMBL" id="CP130319">
    <property type="protein sequence ID" value="WNR46000.1"/>
    <property type="molecule type" value="Genomic_DNA"/>
</dbReference>
<evidence type="ECO:0000259" key="1">
    <source>
        <dbReference type="Pfam" id="PF13145"/>
    </source>
</evidence>
<dbReference type="RefSeq" id="WP_314803233.1">
    <property type="nucleotide sequence ID" value="NZ_CP130319.1"/>
</dbReference>
<sequence length="320" mass="36777">MGYKLRLSIIVCLSILALIASGIFLWKPVNASPDTVMSVNGTVITTQEFELITGMSWERAGAKMTNEQKNQLVRTRVIQLEAKKRGIPVSIDYAAFTQELQKENLRRATALNNHEPIYGPKQYSERMYFDYRIANITRDLRRYMQEHELDTSDVKLGAYYEANKDQVALKLDSYAFQELIVPDLTDASKGKAEELLNQLRAGANFDHIYAERSKAEGLTASEFMNEDNRRSFDKYRSVFFNAVHSLKQGEVALEAIEDQDSYKIVKCTKRETAGYKTFEEAKNDVLQRYLDAQLESYLKPFVLKAKVTITMSHFNFLRIL</sequence>
<dbReference type="KEGG" id="proo:MJB10_07865"/>
<dbReference type="InterPro" id="IPR000297">
    <property type="entry name" value="PPIase_PpiC"/>
</dbReference>
<dbReference type="InterPro" id="IPR046357">
    <property type="entry name" value="PPIase_dom_sf"/>
</dbReference>
<keyword evidence="2" id="KW-0413">Isomerase</keyword>
<evidence type="ECO:0000313" key="2">
    <source>
        <dbReference type="EMBL" id="WNR46000.1"/>
    </source>
</evidence>
<dbReference type="SUPFAM" id="SSF54534">
    <property type="entry name" value="FKBP-like"/>
    <property type="match status" value="1"/>
</dbReference>
<reference evidence="2" key="1">
    <citation type="submission" date="2022-02" db="EMBL/GenBank/DDBJ databases">
        <title>Paenibacillus sp. MBLB1832 Whole Genome Shotgun Sequencing.</title>
        <authorList>
            <person name="Hwang C.Y."/>
            <person name="Cho E.-S."/>
            <person name="Seo M.-J."/>
        </authorList>
    </citation>
    <scope>NUCLEOTIDE SEQUENCE</scope>
    <source>
        <strain evidence="2">MBLB1832</strain>
    </source>
</reference>
<dbReference type="SUPFAM" id="SSF109998">
    <property type="entry name" value="Triger factor/SurA peptide-binding domain-like"/>
    <property type="match status" value="1"/>
</dbReference>
<dbReference type="PANTHER" id="PTHR47245">
    <property type="entry name" value="PEPTIDYLPROLYL ISOMERASE"/>
    <property type="match status" value="1"/>
</dbReference>
<dbReference type="Gene3D" id="3.10.50.40">
    <property type="match status" value="1"/>
</dbReference>
<dbReference type="InterPro" id="IPR027304">
    <property type="entry name" value="Trigger_fact/SurA_dom_sf"/>
</dbReference>
<feature type="domain" description="PpiC" evidence="1">
    <location>
        <begin position="154"/>
        <end position="283"/>
    </location>
</feature>
<keyword evidence="3" id="KW-1185">Reference proteome</keyword>
<name>A0AA96LWL1_9BACL</name>
<dbReference type="GO" id="GO:0003755">
    <property type="term" value="F:peptidyl-prolyl cis-trans isomerase activity"/>
    <property type="evidence" value="ECO:0007669"/>
    <property type="project" value="InterPro"/>
</dbReference>
<evidence type="ECO:0000313" key="3">
    <source>
        <dbReference type="Proteomes" id="UP001304650"/>
    </source>
</evidence>
<organism evidence="2 3">
    <name type="scientific">Paenibacillus roseopurpureus</name>
    <dbReference type="NCBI Taxonomy" id="2918901"/>
    <lineage>
        <taxon>Bacteria</taxon>
        <taxon>Bacillati</taxon>
        <taxon>Bacillota</taxon>
        <taxon>Bacilli</taxon>
        <taxon>Bacillales</taxon>
        <taxon>Paenibacillaceae</taxon>
        <taxon>Paenibacillus</taxon>
    </lineage>
</organism>
<gene>
    <name evidence="2" type="ORF">MJB10_07865</name>
</gene>
<dbReference type="PANTHER" id="PTHR47245:SF2">
    <property type="entry name" value="PEPTIDYL-PROLYL CIS-TRANS ISOMERASE HP_0175-RELATED"/>
    <property type="match status" value="1"/>
</dbReference>
<proteinExistence type="predicted"/>
<protein>
    <submittedName>
        <fullName evidence="2">Peptidylprolyl isomerase</fullName>
    </submittedName>
</protein>
<dbReference type="InterPro" id="IPR050245">
    <property type="entry name" value="PrsA_foldase"/>
</dbReference>